<name>A0A4P9XF95_9FUNG</name>
<dbReference type="Gene3D" id="3.40.50.300">
    <property type="entry name" value="P-loop containing nucleotide triphosphate hydrolases"/>
    <property type="match status" value="1"/>
</dbReference>
<proteinExistence type="predicted"/>
<evidence type="ECO:0008006" key="4">
    <source>
        <dbReference type="Google" id="ProtNLM"/>
    </source>
</evidence>
<evidence type="ECO:0000313" key="2">
    <source>
        <dbReference type="EMBL" id="RKP04218.1"/>
    </source>
</evidence>
<feature type="region of interest" description="Disordered" evidence="1">
    <location>
        <begin position="421"/>
        <end position="453"/>
    </location>
</feature>
<dbReference type="InterPro" id="IPR027417">
    <property type="entry name" value="P-loop_NTPase"/>
</dbReference>
<sequence length="563" mass="58461">MPLHPALAARLGQAGLVTANPLQQELHRVLSAQGRDAVVVAPAGSGQTTGALVAMLDAALRRRDGAVPRHHHRRAAIAAAAAAAARAPVTDATCLPFSPRVLLLVPSYAAAWPWESRLDALGVSHARIDQTAQWRGPPPTVLVVALVHLVGLTMTQRQRSRVAVARRPLPAVLTHNTVGLMVVDADATLASDDAVAALRAINPKHRLVAAHLNTLLPGLRSAPSSRTAAEALVPWAPTLIAPRAHLASSRPARWITAALVPAASATTATAAAVDAVVTVVRHRWATSRGGCAPLRVVCIARDAHPALGAVADALRGLRLPARRLGRPASDAADATDATDVTPSVWMVRPDAVDAGRAARDAFGAAPAPTASHGAVHGLVLSDAAAAWLPLDGRVDLVVHLDAAPDVRTLVARSALAAAASSGVPDLAPAPAELPAGGGRRDSDDAGPTHVALVPDGDDAQVLRSHVWARVAAESAAWRPSPPPSPPPRVEDRLISRLLLMPPDAWAPFAAQDTVVLRRRKRALRRLAGLAGPDTDVRATTGDPVALPLPRPATLADQWPLWPA</sequence>
<keyword evidence="3" id="KW-1185">Reference proteome</keyword>
<feature type="compositionally biased region" description="Low complexity" evidence="1">
    <location>
        <begin position="421"/>
        <end position="434"/>
    </location>
</feature>
<accession>A0A4P9XF95</accession>
<protein>
    <recommendedName>
        <fullName evidence="4">DEAD/DEAH box helicase domain-containing protein</fullName>
    </recommendedName>
</protein>
<dbReference type="Proteomes" id="UP000274922">
    <property type="component" value="Unassembled WGS sequence"/>
</dbReference>
<dbReference type="SUPFAM" id="SSF52540">
    <property type="entry name" value="P-loop containing nucleoside triphosphate hydrolases"/>
    <property type="match status" value="1"/>
</dbReference>
<organism evidence="2 3">
    <name type="scientific">Caulochytrium protostelioides</name>
    <dbReference type="NCBI Taxonomy" id="1555241"/>
    <lineage>
        <taxon>Eukaryota</taxon>
        <taxon>Fungi</taxon>
        <taxon>Fungi incertae sedis</taxon>
        <taxon>Chytridiomycota</taxon>
        <taxon>Chytridiomycota incertae sedis</taxon>
        <taxon>Chytridiomycetes</taxon>
        <taxon>Caulochytriales</taxon>
        <taxon>Caulochytriaceae</taxon>
        <taxon>Caulochytrium</taxon>
    </lineage>
</organism>
<reference evidence="3" key="1">
    <citation type="journal article" date="2018" name="Nat. Microbiol.">
        <title>Leveraging single-cell genomics to expand the fungal tree of life.</title>
        <authorList>
            <person name="Ahrendt S.R."/>
            <person name="Quandt C.A."/>
            <person name="Ciobanu D."/>
            <person name="Clum A."/>
            <person name="Salamov A."/>
            <person name="Andreopoulos B."/>
            <person name="Cheng J.F."/>
            <person name="Woyke T."/>
            <person name="Pelin A."/>
            <person name="Henrissat B."/>
            <person name="Reynolds N.K."/>
            <person name="Benny G.L."/>
            <person name="Smith M.E."/>
            <person name="James T.Y."/>
            <person name="Grigoriev I.V."/>
        </authorList>
    </citation>
    <scope>NUCLEOTIDE SEQUENCE [LARGE SCALE GENOMIC DNA]</scope>
    <source>
        <strain evidence="3">ATCC 52028</strain>
    </source>
</reference>
<evidence type="ECO:0000256" key="1">
    <source>
        <dbReference type="SAM" id="MobiDB-lite"/>
    </source>
</evidence>
<gene>
    <name evidence="2" type="ORF">CXG81DRAFT_23172</name>
</gene>
<evidence type="ECO:0000313" key="3">
    <source>
        <dbReference type="Proteomes" id="UP000274922"/>
    </source>
</evidence>
<dbReference type="EMBL" id="ML014112">
    <property type="protein sequence ID" value="RKP04218.1"/>
    <property type="molecule type" value="Genomic_DNA"/>
</dbReference>
<dbReference type="AlphaFoldDB" id="A0A4P9XF95"/>